<dbReference type="Pfam" id="PF00107">
    <property type="entry name" value="ADH_zinc_N"/>
    <property type="match status" value="1"/>
</dbReference>
<dbReference type="Pfam" id="PF08240">
    <property type="entry name" value="ADH_N"/>
    <property type="match status" value="1"/>
</dbReference>
<dbReference type="InterPro" id="IPR011032">
    <property type="entry name" value="GroES-like_sf"/>
</dbReference>
<dbReference type="GO" id="GO:0008270">
    <property type="term" value="F:zinc ion binding"/>
    <property type="evidence" value="ECO:0007669"/>
    <property type="project" value="InterPro"/>
</dbReference>
<dbReference type="InterPro" id="IPR020843">
    <property type="entry name" value="ER"/>
</dbReference>
<evidence type="ECO:0000256" key="2">
    <source>
        <dbReference type="ARBA" id="ARBA00022833"/>
    </source>
</evidence>
<keyword evidence="3" id="KW-0560">Oxidoreductase</keyword>
<dbReference type="Gene3D" id="3.90.180.10">
    <property type="entry name" value="Medium-chain alcohol dehydrogenases, catalytic domain"/>
    <property type="match status" value="1"/>
</dbReference>
<organism evidence="6 7">
    <name type="scientific">Neolewinella lacunae</name>
    <dbReference type="NCBI Taxonomy" id="1517758"/>
    <lineage>
        <taxon>Bacteria</taxon>
        <taxon>Pseudomonadati</taxon>
        <taxon>Bacteroidota</taxon>
        <taxon>Saprospiria</taxon>
        <taxon>Saprospirales</taxon>
        <taxon>Lewinellaceae</taxon>
        <taxon>Neolewinella</taxon>
    </lineage>
</organism>
<dbReference type="AlphaFoldDB" id="A0A923PM40"/>
<dbReference type="InterPro" id="IPR036291">
    <property type="entry name" value="NAD(P)-bd_dom_sf"/>
</dbReference>
<dbReference type="SMART" id="SM00829">
    <property type="entry name" value="PKS_ER"/>
    <property type="match status" value="1"/>
</dbReference>
<dbReference type="EMBL" id="JACSIT010000153">
    <property type="protein sequence ID" value="MBC6996555.1"/>
    <property type="molecule type" value="Genomic_DNA"/>
</dbReference>
<evidence type="ECO:0000313" key="6">
    <source>
        <dbReference type="EMBL" id="MBC6996555.1"/>
    </source>
</evidence>
<dbReference type="InterPro" id="IPR050129">
    <property type="entry name" value="Zn_alcohol_dh"/>
</dbReference>
<accession>A0A923PM40</accession>
<dbReference type="InterPro" id="IPR002328">
    <property type="entry name" value="ADH_Zn_CS"/>
</dbReference>
<dbReference type="Proteomes" id="UP000650081">
    <property type="component" value="Unassembled WGS sequence"/>
</dbReference>
<evidence type="ECO:0000256" key="3">
    <source>
        <dbReference type="ARBA" id="ARBA00023002"/>
    </source>
</evidence>
<sequence>MKALIFEEFRGEIALETVPDPSPSPAGVVIAVRATGLCRSDWHGWMGHDPDIRLPHVPGHELAGVIAAVGSSVKKHRVGDRVTVPFVCGCGACPQCHSGNEQVCDYQTQPGFTHWGSFAEYVTIENADRNVVPLPPEIDDATAALLGCRFITAYRAVRDQGRVGEGEFVAVHGCGGVGLSAIMIARALGARVLAVDIKADALALAASLGAEWTIDATAQDPVAAIREYTRGGAHLSLDALGSTTTCVNSINGLRKRGRHLQVGLMVGEHQFPPIPIGKILSDELEIIGSHGMQAHRYPEMLDLIVAGKLQPGKLLQGTLSLADAATALPAMDTFGHAGVLVIDRF</sequence>
<dbReference type="CDD" id="cd08260">
    <property type="entry name" value="Zn_ADH6"/>
    <property type="match status" value="1"/>
</dbReference>
<dbReference type="InterPro" id="IPR013154">
    <property type="entry name" value="ADH-like_N"/>
</dbReference>
<dbReference type="RefSeq" id="WP_187468562.1">
    <property type="nucleotide sequence ID" value="NZ_JACSIT010000153.1"/>
</dbReference>
<dbReference type="PANTHER" id="PTHR43401:SF5">
    <property type="entry name" value="ALCOHOL DEHYDROGENASE-RELATED"/>
    <property type="match status" value="1"/>
</dbReference>
<evidence type="ECO:0000313" key="7">
    <source>
        <dbReference type="Proteomes" id="UP000650081"/>
    </source>
</evidence>
<protein>
    <submittedName>
        <fullName evidence="6">Zinc-dependent alcohol dehydrogenase family protein</fullName>
    </submittedName>
</protein>
<name>A0A923PM40_9BACT</name>
<comment type="caution">
    <text evidence="6">The sequence shown here is derived from an EMBL/GenBank/DDBJ whole genome shotgun (WGS) entry which is preliminary data.</text>
</comment>
<proteinExistence type="inferred from homology"/>
<dbReference type="InterPro" id="IPR013149">
    <property type="entry name" value="ADH-like_C"/>
</dbReference>
<reference evidence="6" key="1">
    <citation type="submission" date="2020-08" db="EMBL/GenBank/DDBJ databases">
        <title>Lewinella bacteria from marine environments.</title>
        <authorList>
            <person name="Zhong Y."/>
        </authorList>
    </citation>
    <scope>NUCLEOTIDE SEQUENCE</scope>
    <source>
        <strain evidence="6">KCTC 42187</strain>
    </source>
</reference>
<evidence type="ECO:0000256" key="1">
    <source>
        <dbReference type="ARBA" id="ARBA00022723"/>
    </source>
</evidence>
<evidence type="ECO:0000259" key="5">
    <source>
        <dbReference type="SMART" id="SM00829"/>
    </source>
</evidence>
<dbReference type="GO" id="GO:0016616">
    <property type="term" value="F:oxidoreductase activity, acting on the CH-OH group of donors, NAD or NADP as acceptor"/>
    <property type="evidence" value="ECO:0007669"/>
    <property type="project" value="UniProtKB-ARBA"/>
</dbReference>
<keyword evidence="7" id="KW-1185">Reference proteome</keyword>
<comment type="cofactor">
    <cofactor evidence="4">
        <name>Zn(2+)</name>
        <dbReference type="ChEBI" id="CHEBI:29105"/>
    </cofactor>
</comment>
<dbReference type="SUPFAM" id="SSF50129">
    <property type="entry name" value="GroES-like"/>
    <property type="match status" value="1"/>
</dbReference>
<evidence type="ECO:0000256" key="4">
    <source>
        <dbReference type="RuleBase" id="RU361277"/>
    </source>
</evidence>
<feature type="domain" description="Enoyl reductase (ER)" evidence="5">
    <location>
        <begin position="11"/>
        <end position="342"/>
    </location>
</feature>
<keyword evidence="1 4" id="KW-0479">Metal-binding</keyword>
<keyword evidence="2 4" id="KW-0862">Zinc</keyword>
<dbReference type="PANTHER" id="PTHR43401">
    <property type="entry name" value="L-THREONINE 3-DEHYDROGENASE"/>
    <property type="match status" value="1"/>
</dbReference>
<dbReference type="SUPFAM" id="SSF51735">
    <property type="entry name" value="NAD(P)-binding Rossmann-fold domains"/>
    <property type="match status" value="1"/>
</dbReference>
<dbReference type="PROSITE" id="PS00059">
    <property type="entry name" value="ADH_ZINC"/>
    <property type="match status" value="1"/>
</dbReference>
<comment type="similarity">
    <text evidence="4">Belongs to the zinc-containing alcohol dehydrogenase family.</text>
</comment>
<gene>
    <name evidence="6" type="ORF">H9S92_20450</name>
</gene>